<evidence type="ECO:0000256" key="5">
    <source>
        <dbReference type="ARBA" id="ARBA00022729"/>
    </source>
</evidence>
<evidence type="ECO:0000256" key="8">
    <source>
        <dbReference type="ARBA" id="ARBA00023170"/>
    </source>
</evidence>
<evidence type="ECO:0000256" key="9">
    <source>
        <dbReference type="ARBA" id="ARBA00023237"/>
    </source>
</evidence>
<feature type="domain" description="TonB-dependent receptor-like beta-barrel" evidence="14">
    <location>
        <begin position="424"/>
        <end position="784"/>
    </location>
</feature>
<evidence type="ECO:0000256" key="12">
    <source>
        <dbReference type="SAM" id="MobiDB-lite"/>
    </source>
</evidence>
<dbReference type="InterPro" id="IPR039426">
    <property type="entry name" value="TonB-dep_rcpt-like"/>
</dbReference>
<organism evidence="16 17">
    <name type="scientific">Splendidivirga corallicola</name>
    <dbReference type="NCBI Taxonomy" id="3051826"/>
    <lineage>
        <taxon>Bacteria</taxon>
        <taxon>Pseudomonadati</taxon>
        <taxon>Bacteroidota</taxon>
        <taxon>Cytophagia</taxon>
        <taxon>Cytophagales</taxon>
        <taxon>Splendidivirgaceae</taxon>
        <taxon>Splendidivirga</taxon>
    </lineage>
</organism>
<dbReference type="Pfam" id="PF00593">
    <property type="entry name" value="TonB_dep_Rec_b-barrel"/>
    <property type="match status" value="1"/>
</dbReference>
<dbReference type="RefSeq" id="WP_346750747.1">
    <property type="nucleotide sequence ID" value="NZ_JAUJEA010000001.1"/>
</dbReference>
<evidence type="ECO:0000256" key="11">
    <source>
        <dbReference type="RuleBase" id="RU003357"/>
    </source>
</evidence>
<evidence type="ECO:0000256" key="7">
    <source>
        <dbReference type="ARBA" id="ARBA00023136"/>
    </source>
</evidence>
<keyword evidence="3 10" id="KW-1134">Transmembrane beta strand</keyword>
<dbReference type="InterPro" id="IPR012910">
    <property type="entry name" value="Plug_dom"/>
</dbReference>
<dbReference type="InterPro" id="IPR036942">
    <property type="entry name" value="Beta-barrel_TonB_sf"/>
</dbReference>
<dbReference type="InterPro" id="IPR008969">
    <property type="entry name" value="CarboxyPept-like_regulatory"/>
</dbReference>
<dbReference type="SUPFAM" id="SSF56935">
    <property type="entry name" value="Porins"/>
    <property type="match status" value="1"/>
</dbReference>
<keyword evidence="4 10" id="KW-0812">Transmembrane</keyword>
<dbReference type="PANTHER" id="PTHR30069:SF29">
    <property type="entry name" value="HEMOGLOBIN AND HEMOGLOBIN-HAPTOGLOBIN-BINDING PROTEIN 1-RELATED"/>
    <property type="match status" value="1"/>
</dbReference>
<dbReference type="InterPro" id="IPR037066">
    <property type="entry name" value="Plug_dom_sf"/>
</dbReference>
<keyword evidence="5 13" id="KW-0732">Signal</keyword>
<feature type="region of interest" description="Disordered" evidence="12">
    <location>
        <begin position="280"/>
        <end position="299"/>
    </location>
</feature>
<evidence type="ECO:0000256" key="13">
    <source>
        <dbReference type="SAM" id="SignalP"/>
    </source>
</evidence>
<evidence type="ECO:0000256" key="4">
    <source>
        <dbReference type="ARBA" id="ARBA00022692"/>
    </source>
</evidence>
<sequence length="1066" mass="116812">MKQTLLSVIIYGLFCLQPLLAQTKITGTVRSLDDNQPLPGVNIIVEGNAATGTITDANGEYTISAPANAVLIFSYIGYELQKINVENRNVIDVSLATDLQELKEVVVTAFGIKREKKALGYSVSEVSSEDIAGNGEINAISSLSGKVAGVNIAQTTAGPTGSKRVIIRGISEVDGDNQPLYVIDGVPVDNSTLGQASQWGGFDLGDGLSDINPDDIESISVLKGASAAALYGTRALNGVILITTKSGSKNRKGLGVELSNTTTFDQISTRLDERQLIYGQGSNGRLPRDGNEARNVTSNWGPRLSNDLTIDQLDGTTRPFVLIPDNVKDLFRTGRTFNTSLAVTGETENSSIRFSVANIDNEDILPKSELRKNSFSLRGSTKLAEVLTLDAKVNYITENVKNRPALTDEVTNIGNGIIGLAPNFDQSWLQYYKDENGQYVDWTGNIFRANPYWTINETFNESFKDRIIGFASLKYDFNEKFSAEVKGGIDYYTFNHQEFYNESTPTREGGLMSENTIVVKETNYQGMLNYRTDIGDDFYVTASIGGNLTENDLKSTRITGTEIIIPEKASLINFKESKIEQSNPRKKIHSLFGFGQISYKEFLFLDLTARQDWSSTLPSDNNSYFYPSVSSSFVLTEAFNIDSDVLTFAKLRTSWAQVGGDTDPFRLNFTYSLTGRQHLGQALGAISGTVLPNPNLKPERTNSYEIGTDIRLFNDKIGLDLTYYNQVTNDLIMALPVPEVSGYQSAVVNAGELRNKGLEILLNATPINTNGFSWDISLNYARNKNTISSLHEDIKAITIADARWAGVKVVAKEGSEFGLITGKGYQRDDTGNIVHGADGLPLPTEEPIDLGSSLQDWTGGMINTFSYKGLSLKVALDVKVGGDIFAITNLTMYSSGAHSNTLEGRDGWNEYVAANTEARDAWIDAGNNPDDFVPLPISGGYIGKGVVIAGQDDQGNPIYEENTIVVNPANYWGFVASNIPEEFVYDLTYVKLRDLSLSYKLPSNLLKNLPFQSVKIGFVGRNLWTIFKNVPNIDPESTYNNGNGQGLEYGSLPSRRNYGFNVSLKF</sequence>
<evidence type="ECO:0000313" key="16">
    <source>
        <dbReference type="EMBL" id="MDN5200726.1"/>
    </source>
</evidence>
<dbReference type="InterPro" id="IPR023997">
    <property type="entry name" value="TonB-dep_OMP_SusC/RagA_CS"/>
</dbReference>
<keyword evidence="7 10" id="KW-0472">Membrane</keyword>
<comment type="caution">
    <text evidence="16">The sequence shown here is derived from an EMBL/GenBank/DDBJ whole genome shotgun (WGS) entry which is preliminary data.</text>
</comment>
<evidence type="ECO:0000259" key="15">
    <source>
        <dbReference type="Pfam" id="PF07715"/>
    </source>
</evidence>
<dbReference type="Pfam" id="PF07715">
    <property type="entry name" value="Plug"/>
    <property type="match status" value="1"/>
</dbReference>
<evidence type="ECO:0000256" key="10">
    <source>
        <dbReference type="PROSITE-ProRule" id="PRU01360"/>
    </source>
</evidence>
<keyword evidence="2 10" id="KW-0813">Transport</keyword>
<dbReference type="Gene3D" id="2.170.130.10">
    <property type="entry name" value="TonB-dependent receptor, plug domain"/>
    <property type="match status" value="1"/>
</dbReference>
<proteinExistence type="inferred from homology"/>
<keyword evidence="9 10" id="KW-0998">Cell outer membrane</keyword>
<accession>A0ABT8KJ22</accession>
<dbReference type="PANTHER" id="PTHR30069">
    <property type="entry name" value="TONB-DEPENDENT OUTER MEMBRANE RECEPTOR"/>
    <property type="match status" value="1"/>
</dbReference>
<evidence type="ECO:0000259" key="14">
    <source>
        <dbReference type="Pfam" id="PF00593"/>
    </source>
</evidence>
<feature type="chain" id="PRO_5046823705" evidence="13">
    <location>
        <begin position="22"/>
        <end position="1066"/>
    </location>
</feature>
<feature type="domain" description="TonB-dependent receptor plug" evidence="15">
    <location>
        <begin position="117"/>
        <end position="239"/>
    </location>
</feature>
<evidence type="ECO:0000256" key="1">
    <source>
        <dbReference type="ARBA" id="ARBA00004571"/>
    </source>
</evidence>
<keyword evidence="6 11" id="KW-0798">TonB box</keyword>
<protein>
    <submittedName>
        <fullName evidence="16">SusC/RagA family TonB-linked outer membrane protein</fullName>
    </submittedName>
</protein>
<gene>
    <name evidence="16" type="ORF">QQ008_05125</name>
</gene>
<dbReference type="Pfam" id="PF13715">
    <property type="entry name" value="CarbopepD_reg_2"/>
    <property type="match status" value="1"/>
</dbReference>
<dbReference type="PROSITE" id="PS52016">
    <property type="entry name" value="TONB_DEPENDENT_REC_3"/>
    <property type="match status" value="1"/>
</dbReference>
<dbReference type="NCBIfam" id="TIGR04056">
    <property type="entry name" value="OMP_RagA_SusC"/>
    <property type="match status" value="1"/>
</dbReference>
<keyword evidence="8" id="KW-0675">Receptor</keyword>
<dbReference type="EMBL" id="JAUJEA010000001">
    <property type="protein sequence ID" value="MDN5200726.1"/>
    <property type="molecule type" value="Genomic_DNA"/>
</dbReference>
<evidence type="ECO:0000313" key="17">
    <source>
        <dbReference type="Proteomes" id="UP001172082"/>
    </source>
</evidence>
<dbReference type="Proteomes" id="UP001172082">
    <property type="component" value="Unassembled WGS sequence"/>
</dbReference>
<evidence type="ECO:0000256" key="6">
    <source>
        <dbReference type="ARBA" id="ARBA00023077"/>
    </source>
</evidence>
<reference evidence="16" key="1">
    <citation type="submission" date="2023-06" db="EMBL/GenBank/DDBJ databases">
        <title>Genomic of Parafulvivirga corallium.</title>
        <authorList>
            <person name="Wang G."/>
        </authorList>
    </citation>
    <scope>NUCLEOTIDE SEQUENCE</scope>
    <source>
        <strain evidence="16">BMA10</strain>
    </source>
</reference>
<keyword evidence="17" id="KW-1185">Reference proteome</keyword>
<evidence type="ECO:0000256" key="2">
    <source>
        <dbReference type="ARBA" id="ARBA00022448"/>
    </source>
</evidence>
<comment type="subcellular location">
    <subcellularLocation>
        <location evidence="1 10">Cell outer membrane</location>
        <topology evidence="1 10">Multi-pass membrane protein</topology>
    </subcellularLocation>
</comment>
<dbReference type="InterPro" id="IPR000531">
    <property type="entry name" value="Beta-barrel_TonB"/>
</dbReference>
<evidence type="ECO:0000256" key="3">
    <source>
        <dbReference type="ARBA" id="ARBA00022452"/>
    </source>
</evidence>
<feature type="signal peptide" evidence="13">
    <location>
        <begin position="1"/>
        <end position="21"/>
    </location>
</feature>
<name>A0ABT8KJ22_9BACT</name>
<dbReference type="InterPro" id="IPR023996">
    <property type="entry name" value="TonB-dep_OMP_SusC/RagA"/>
</dbReference>
<dbReference type="Gene3D" id="2.40.170.20">
    <property type="entry name" value="TonB-dependent receptor, beta-barrel domain"/>
    <property type="match status" value="1"/>
</dbReference>
<dbReference type="Gene3D" id="2.60.40.1120">
    <property type="entry name" value="Carboxypeptidase-like, regulatory domain"/>
    <property type="match status" value="1"/>
</dbReference>
<dbReference type="NCBIfam" id="TIGR04057">
    <property type="entry name" value="SusC_RagA_signa"/>
    <property type="match status" value="1"/>
</dbReference>
<dbReference type="SUPFAM" id="SSF49464">
    <property type="entry name" value="Carboxypeptidase regulatory domain-like"/>
    <property type="match status" value="1"/>
</dbReference>
<comment type="similarity">
    <text evidence="10 11">Belongs to the TonB-dependent receptor family.</text>
</comment>